<dbReference type="PANTHER" id="PTHR37984:SF5">
    <property type="entry name" value="PROTEIN NYNRIN-LIKE"/>
    <property type="match status" value="1"/>
</dbReference>
<accession>A0A8K0NRS6</accession>
<evidence type="ECO:0000313" key="3">
    <source>
        <dbReference type="Proteomes" id="UP000792457"/>
    </source>
</evidence>
<reference evidence="2" key="1">
    <citation type="submission" date="2013-04" db="EMBL/GenBank/DDBJ databases">
        <authorList>
            <person name="Qu J."/>
            <person name="Murali S.C."/>
            <person name="Bandaranaike D."/>
            <person name="Bellair M."/>
            <person name="Blankenburg K."/>
            <person name="Chao H."/>
            <person name="Dinh H."/>
            <person name="Doddapaneni H."/>
            <person name="Downs B."/>
            <person name="Dugan-Rocha S."/>
            <person name="Elkadiri S."/>
            <person name="Gnanaolivu R.D."/>
            <person name="Hernandez B."/>
            <person name="Javaid M."/>
            <person name="Jayaseelan J.C."/>
            <person name="Lee S."/>
            <person name="Li M."/>
            <person name="Ming W."/>
            <person name="Munidasa M."/>
            <person name="Muniz J."/>
            <person name="Nguyen L."/>
            <person name="Ongeri F."/>
            <person name="Osuji N."/>
            <person name="Pu L.-L."/>
            <person name="Puazo M."/>
            <person name="Qu C."/>
            <person name="Quiroz J."/>
            <person name="Raj R."/>
            <person name="Weissenberger G."/>
            <person name="Xin Y."/>
            <person name="Zou X."/>
            <person name="Han Y."/>
            <person name="Richards S."/>
            <person name="Worley K."/>
            <person name="Muzny D."/>
            <person name="Gibbs R."/>
        </authorList>
    </citation>
    <scope>NUCLEOTIDE SEQUENCE</scope>
    <source>
        <strain evidence="2">Sampled in the wild</strain>
    </source>
</reference>
<feature type="compositionally biased region" description="Polar residues" evidence="1">
    <location>
        <begin position="25"/>
        <end position="42"/>
    </location>
</feature>
<evidence type="ECO:0000256" key="1">
    <source>
        <dbReference type="SAM" id="MobiDB-lite"/>
    </source>
</evidence>
<dbReference type="AlphaFoldDB" id="A0A8K0NRS6"/>
<reference evidence="2" key="2">
    <citation type="submission" date="2017-10" db="EMBL/GenBank/DDBJ databases">
        <title>Ladona fulva Genome sequencing and assembly.</title>
        <authorList>
            <person name="Murali S."/>
            <person name="Richards S."/>
            <person name="Bandaranaike D."/>
            <person name="Bellair M."/>
            <person name="Blankenburg K."/>
            <person name="Chao H."/>
            <person name="Dinh H."/>
            <person name="Doddapaneni H."/>
            <person name="Dugan-Rocha S."/>
            <person name="Elkadiri S."/>
            <person name="Gnanaolivu R."/>
            <person name="Hernandez B."/>
            <person name="Skinner E."/>
            <person name="Javaid M."/>
            <person name="Lee S."/>
            <person name="Li M."/>
            <person name="Ming W."/>
            <person name="Munidasa M."/>
            <person name="Muniz J."/>
            <person name="Nguyen L."/>
            <person name="Hughes D."/>
            <person name="Osuji N."/>
            <person name="Pu L.-L."/>
            <person name="Puazo M."/>
            <person name="Qu C."/>
            <person name="Quiroz J."/>
            <person name="Raj R."/>
            <person name="Weissenberger G."/>
            <person name="Xin Y."/>
            <person name="Zou X."/>
            <person name="Han Y."/>
            <person name="Worley K."/>
            <person name="Muzny D."/>
            <person name="Gibbs R."/>
        </authorList>
    </citation>
    <scope>NUCLEOTIDE SEQUENCE</scope>
    <source>
        <strain evidence="2">Sampled in the wild</strain>
    </source>
</reference>
<keyword evidence="3" id="KW-1185">Reference proteome</keyword>
<dbReference type="EMBL" id="KZ308129">
    <property type="protein sequence ID" value="KAG8222305.1"/>
    <property type="molecule type" value="Genomic_DNA"/>
</dbReference>
<dbReference type="OrthoDB" id="10058156at2759"/>
<dbReference type="InterPro" id="IPR043502">
    <property type="entry name" value="DNA/RNA_pol_sf"/>
</dbReference>
<dbReference type="Proteomes" id="UP000792457">
    <property type="component" value="Unassembled WGS sequence"/>
</dbReference>
<dbReference type="InterPro" id="IPR050951">
    <property type="entry name" value="Retrovirus_Pol_polyprotein"/>
</dbReference>
<dbReference type="Gene3D" id="3.10.10.10">
    <property type="entry name" value="HIV Type 1 Reverse Transcriptase, subunit A, domain 1"/>
    <property type="match status" value="1"/>
</dbReference>
<gene>
    <name evidence="2" type="ORF">J437_LFUL001847</name>
</gene>
<sequence>MRHPHQIQSFSSSFVVNAISMPQRNYTPRQDLRSAQNGTKSDVGQRVTRRVFPGAKWTQRWTASSYIRAQPSSRQQISTHVLMEAMDAGVEEPTTSRGHIYKGMSLLFFTPSSTAPPPYTVIVAIKGHSIPMETPVLSDYTYIHIKPDTKPVFCKARPVPYALIDKVSKELDRMVAEEILIPVKVSEWATSTVNVQKRDGSI</sequence>
<dbReference type="SUPFAM" id="SSF56672">
    <property type="entry name" value="DNA/RNA polymerases"/>
    <property type="match status" value="1"/>
</dbReference>
<comment type="caution">
    <text evidence="2">The sequence shown here is derived from an EMBL/GenBank/DDBJ whole genome shotgun (WGS) entry which is preliminary data.</text>
</comment>
<feature type="region of interest" description="Disordered" evidence="1">
    <location>
        <begin position="25"/>
        <end position="44"/>
    </location>
</feature>
<protein>
    <submittedName>
        <fullName evidence="2">Uncharacterized protein</fullName>
    </submittedName>
</protein>
<dbReference type="GO" id="GO:0071897">
    <property type="term" value="P:DNA biosynthetic process"/>
    <property type="evidence" value="ECO:0007669"/>
    <property type="project" value="UniProtKB-ARBA"/>
</dbReference>
<dbReference type="PANTHER" id="PTHR37984">
    <property type="entry name" value="PROTEIN CBG26694"/>
    <property type="match status" value="1"/>
</dbReference>
<evidence type="ECO:0000313" key="2">
    <source>
        <dbReference type="EMBL" id="KAG8222305.1"/>
    </source>
</evidence>
<organism evidence="2 3">
    <name type="scientific">Ladona fulva</name>
    <name type="common">Scarce chaser dragonfly</name>
    <name type="synonym">Libellula fulva</name>
    <dbReference type="NCBI Taxonomy" id="123851"/>
    <lineage>
        <taxon>Eukaryota</taxon>
        <taxon>Metazoa</taxon>
        <taxon>Ecdysozoa</taxon>
        <taxon>Arthropoda</taxon>
        <taxon>Hexapoda</taxon>
        <taxon>Insecta</taxon>
        <taxon>Pterygota</taxon>
        <taxon>Palaeoptera</taxon>
        <taxon>Odonata</taxon>
        <taxon>Epiprocta</taxon>
        <taxon>Anisoptera</taxon>
        <taxon>Libelluloidea</taxon>
        <taxon>Libellulidae</taxon>
        <taxon>Ladona</taxon>
    </lineage>
</organism>
<proteinExistence type="predicted"/>
<name>A0A8K0NRS6_LADFU</name>